<protein>
    <submittedName>
        <fullName evidence="2">SDR family oxidoreductase</fullName>
    </submittedName>
</protein>
<dbReference type="InterPro" id="IPR050259">
    <property type="entry name" value="SDR"/>
</dbReference>
<dbReference type="SUPFAM" id="SSF51735">
    <property type="entry name" value="NAD(P)-binding Rossmann-fold domains"/>
    <property type="match status" value="1"/>
</dbReference>
<organism evidence="2 3">
    <name type="scientific">Bacillus songklensis</name>
    <dbReference type="NCBI Taxonomy" id="1069116"/>
    <lineage>
        <taxon>Bacteria</taxon>
        <taxon>Bacillati</taxon>
        <taxon>Bacillota</taxon>
        <taxon>Bacilli</taxon>
        <taxon>Bacillales</taxon>
        <taxon>Bacillaceae</taxon>
        <taxon>Bacillus</taxon>
    </lineage>
</organism>
<dbReference type="InterPro" id="IPR002347">
    <property type="entry name" value="SDR_fam"/>
</dbReference>
<reference evidence="3" key="1">
    <citation type="journal article" date="2019" name="Int. J. Syst. Evol. Microbiol.">
        <title>The Global Catalogue of Microorganisms (GCM) 10K type strain sequencing project: providing services to taxonomists for standard genome sequencing and annotation.</title>
        <authorList>
            <consortium name="The Broad Institute Genomics Platform"/>
            <consortium name="The Broad Institute Genome Sequencing Center for Infectious Disease"/>
            <person name="Wu L."/>
            <person name="Ma J."/>
        </authorList>
    </citation>
    <scope>NUCLEOTIDE SEQUENCE [LARGE SCALE GENOMIC DNA]</scope>
    <source>
        <strain evidence="3">CCUG 61889</strain>
    </source>
</reference>
<name>A0ABV8B468_9BACI</name>
<dbReference type="PRINTS" id="PR00080">
    <property type="entry name" value="SDRFAMILY"/>
</dbReference>
<dbReference type="InterPro" id="IPR036291">
    <property type="entry name" value="NAD(P)-bd_dom_sf"/>
</dbReference>
<dbReference type="Gene3D" id="3.40.50.720">
    <property type="entry name" value="NAD(P)-binding Rossmann-like Domain"/>
    <property type="match status" value="1"/>
</dbReference>
<comment type="similarity">
    <text evidence="1">Belongs to the short-chain dehydrogenases/reductases (SDR) family.</text>
</comment>
<dbReference type="Proteomes" id="UP001595752">
    <property type="component" value="Unassembled WGS sequence"/>
</dbReference>
<keyword evidence="3" id="KW-1185">Reference proteome</keyword>
<dbReference type="RefSeq" id="WP_377915654.1">
    <property type="nucleotide sequence ID" value="NZ_JBHRZT010000052.1"/>
</dbReference>
<dbReference type="PANTHER" id="PTHR42879">
    <property type="entry name" value="3-OXOACYL-(ACYL-CARRIER-PROTEIN) REDUCTASE"/>
    <property type="match status" value="1"/>
</dbReference>
<dbReference type="PRINTS" id="PR00081">
    <property type="entry name" value="GDHRDH"/>
</dbReference>
<dbReference type="PANTHER" id="PTHR42879:SF6">
    <property type="entry name" value="NADPH-DEPENDENT REDUCTASE BACG"/>
    <property type="match status" value="1"/>
</dbReference>
<evidence type="ECO:0000313" key="3">
    <source>
        <dbReference type="Proteomes" id="UP001595752"/>
    </source>
</evidence>
<dbReference type="CDD" id="cd05344">
    <property type="entry name" value="BKR_like_SDR_like"/>
    <property type="match status" value="1"/>
</dbReference>
<comment type="caution">
    <text evidence="2">The sequence shown here is derived from an EMBL/GenBank/DDBJ whole genome shotgun (WGS) entry which is preliminary data.</text>
</comment>
<proteinExistence type="inferred from homology"/>
<gene>
    <name evidence="2" type="ORF">ACFOU2_12760</name>
</gene>
<accession>A0ABV8B468</accession>
<evidence type="ECO:0000256" key="1">
    <source>
        <dbReference type="ARBA" id="ARBA00006484"/>
    </source>
</evidence>
<sequence length="261" mass="28255">MDLQLKGKTAIVLASSQGLGKAIAVQLIKEGVNVMLASRSEEKLRATAEELSSLADGKAVYTIADVTQKESIQMVVKRTIEYFGTVDILVNNAGGPKAGNIESLTDDDWQDAFELNLLSYIRTIREVLPYMKKRGGHIINIASSSIKEPIPGLVLSNTFRTGIVGLTKTLSQELGEYNILVNTVAPGRIATERVEQLDQISAKNEGISKEEVKEKVKSTISLGRYGEPEEFAKVVAFLVSGANTYMTGNSFLVDGGMVKSI</sequence>
<dbReference type="Pfam" id="PF13561">
    <property type="entry name" value="adh_short_C2"/>
    <property type="match status" value="1"/>
</dbReference>
<evidence type="ECO:0000313" key="2">
    <source>
        <dbReference type="EMBL" id="MFC3884319.1"/>
    </source>
</evidence>
<dbReference type="EMBL" id="JBHRZT010000052">
    <property type="protein sequence ID" value="MFC3884319.1"/>
    <property type="molecule type" value="Genomic_DNA"/>
</dbReference>